<reference evidence="7 8" key="1">
    <citation type="submission" date="2024-06" db="EMBL/GenBank/DDBJ databases">
        <title>Sorghum-associated microbial communities from plants grown in Nebraska, USA.</title>
        <authorList>
            <person name="Schachtman D."/>
        </authorList>
    </citation>
    <scope>NUCLEOTIDE SEQUENCE [LARGE SCALE GENOMIC DNA]</scope>
    <source>
        <strain evidence="7 8">1073</strain>
    </source>
</reference>
<evidence type="ECO:0000256" key="1">
    <source>
        <dbReference type="ARBA" id="ARBA00004141"/>
    </source>
</evidence>
<evidence type="ECO:0000256" key="2">
    <source>
        <dbReference type="ARBA" id="ARBA00022692"/>
    </source>
</evidence>
<organism evidence="7 8">
    <name type="scientific">Dyella japonica</name>
    <dbReference type="NCBI Taxonomy" id="231455"/>
    <lineage>
        <taxon>Bacteria</taxon>
        <taxon>Pseudomonadati</taxon>
        <taxon>Pseudomonadota</taxon>
        <taxon>Gammaproteobacteria</taxon>
        <taxon>Lysobacterales</taxon>
        <taxon>Rhodanobacteraceae</taxon>
        <taxon>Dyella</taxon>
    </lineage>
</organism>
<evidence type="ECO:0000256" key="5">
    <source>
        <dbReference type="SAM" id="Phobius"/>
    </source>
</evidence>
<keyword evidence="8" id="KW-1185">Reference proteome</keyword>
<evidence type="ECO:0000259" key="6">
    <source>
        <dbReference type="Pfam" id="PF13515"/>
    </source>
</evidence>
<comment type="caution">
    <text evidence="7">The sequence shown here is derived from an EMBL/GenBank/DDBJ whole genome shotgun (WGS) entry which is preliminary data.</text>
</comment>
<dbReference type="EMBL" id="JBEPMU010000006">
    <property type="protein sequence ID" value="MET3654363.1"/>
    <property type="molecule type" value="Genomic_DNA"/>
</dbReference>
<feature type="transmembrane region" description="Helical" evidence="5">
    <location>
        <begin position="127"/>
        <end position="146"/>
    </location>
</feature>
<proteinExistence type="predicted"/>
<feature type="transmembrane region" description="Helical" evidence="5">
    <location>
        <begin position="158"/>
        <end position="178"/>
    </location>
</feature>
<comment type="subcellular location">
    <subcellularLocation>
        <location evidence="1">Membrane</location>
        <topology evidence="1">Multi-pass membrane protein</topology>
    </subcellularLocation>
</comment>
<feature type="transmembrane region" description="Helical" evidence="5">
    <location>
        <begin position="267"/>
        <end position="285"/>
    </location>
</feature>
<feature type="transmembrane region" description="Helical" evidence="5">
    <location>
        <begin position="105"/>
        <end position="122"/>
    </location>
</feature>
<keyword evidence="2 5" id="KW-0812">Transmembrane</keyword>
<dbReference type="Pfam" id="PF13515">
    <property type="entry name" value="FUSC_2"/>
    <property type="match status" value="1"/>
</dbReference>
<evidence type="ECO:0000256" key="3">
    <source>
        <dbReference type="ARBA" id="ARBA00022989"/>
    </source>
</evidence>
<dbReference type="RefSeq" id="WP_354015718.1">
    <property type="nucleotide sequence ID" value="NZ_JBEPMU010000006.1"/>
</dbReference>
<accession>A0ABV2K2T2</accession>
<sequence length="380" mass="39726">MKAISVREHLRGVVGGMLDELRLVRLHGDRAALCLQTVLSVVLAVGVADLLDLRDRWWVALSAYVVFRADLPVMLRRCLERMVGTLAGAAAAVALAVFLLPHAGLIVPTLAVIAGIGIYNMIGSPRAYSWVLGTVTALMVLGEAAHAPSLPALALDRIIDVATGVGSTLAVATIYQGLARLRRRTLEKPGQPAHAGAPTLAPASGLRRLKAWQALDGAAAVALLAGIDRLHTLPSLSQAMVSIVAVLLVPLPALSQGTATMEVQQRMLNRVLGCFCAALIAAPLLPVIGHVPALCMLVLAAGVWLAAHIQSGSARVSYIGTQFGVGFIMVFVQDHGWSPDASAALRRLLGIVLALVGLSAVIAVTSWLKGQRQIGHAPNG</sequence>
<feature type="transmembrane region" description="Helical" evidence="5">
    <location>
        <begin position="82"/>
        <end position="99"/>
    </location>
</feature>
<evidence type="ECO:0000256" key="4">
    <source>
        <dbReference type="ARBA" id="ARBA00023136"/>
    </source>
</evidence>
<protein>
    <submittedName>
        <fullName evidence="7">Membrane protein YccC</fullName>
    </submittedName>
</protein>
<gene>
    <name evidence="7" type="ORF">ABIC75_004101</name>
</gene>
<name>A0ABV2K2T2_9GAMM</name>
<dbReference type="InterPro" id="IPR049453">
    <property type="entry name" value="Memb_transporter_dom"/>
</dbReference>
<feature type="transmembrane region" description="Helical" evidence="5">
    <location>
        <begin position="291"/>
        <end position="309"/>
    </location>
</feature>
<feature type="transmembrane region" description="Helical" evidence="5">
    <location>
        <begin position="344"/>
        <end position="368"/>
    </location>
</feature>
<dbReference type="Proteomes" id="UP001549184">
    <property type="component" value="Unassembled WGS sequence"/>
</dbReference>
<keyword evidence="4 5" id="KW-0472">Membrane</keyword>
<evidence type="ECO:0000313" key="8">
    <source>
        <dbReference type="Proteomes" id="UP001549184"/>
    </source>
</evidence>
<feature type="transmembrane region" description="Helical" evidence="5">
    <location>
        <begin position="316"/>
        <end position="332"/>
    </location>
</feature>
<evidence type="ECO:0000313" key="7">
    <source>
        <dbReference type="EMBL" id="MET3654363.1"/>
    </source>
</evidence>
<feature type="domain" description="Integral membrane bound transporter" evidence="6">
    <location>
        <begin position="43"/>
        <end position="170"/>
    </location>
</feature>
<keyword evidence="3 5" id="KW-1133">Transmembrane helix</keyword>